<comment type="caution">
    <text evidence="3">The sequence shown here is derived from an EMBL/GenBank/DDBJ whole genome shotgun (WGS) entry which is preliminary data.</text>
</comment>
<evidence type="ECO:0000313" key="3">
    <source>
        <dbReference type="EMBL" id="KAF2878000.1"/>
    </source>
</evidence>
<proteinExistence type="predicted"/>
<evidence type="ECO:0000256" key="2">
    <source>
        <dbReference type="SAM" id="SignalP"/>
    </source>
</evidence>
<protein>
    <submittedName>
        <fullName evidence="3">Uncharacterized protein</fullName>
    </submittedName>
</protein>
<keyword evidence="4" id="KW-1185">Reference proteome</keyword>
<evidence type="ECO:0000256" key="1">
    <source>
        <dbReference type="SAM" id="MobiDB-lite"/>
    </source>
</evidence>
<dbReference type="EMBL" id="JAADJZ010000001">
    <property type="protein sequence ID" value="KAF2878000.1"/>
    <property type="molecule type" value="Genomic_DNA"/>
</dbReference>
<keyword evidence="2" id="KW-0732">Signal</keyword>
<dbReference type="AlphaFoldDB" id="A0A7C8MDR8"/>
<feature type="compositionally biased region" description="Gly residues" evidence="1">
    <location>
        <begin position="72"/>
        <end position="81"/>
    </location>
</feature>
<feature type="region of interest" description="Disordered" evidence="1">
    <location>
        <begin position="65"/>
        <end position="90"/>
    </location>
</feature>
<evidence type="ECO:0000313" key="4">
    <source>
        <dbReference type="Proteomes" id="UP000481861"/>
    </source>
</evidence>
<dbReference type="Proteomes" id="UP000481861">
    <property type="component" value="Unassembled WGS sequence"/>
</dbReference>
<gene>
    <name evidence="3" type="ORF">BDV95DRAFT_8167</name>
</gene>
<sequence>MKFFAATLLLATAALATPAPVADAAPAAQPNQIESLAQLSEALAARDAAHVVPEIVARTAGIRLDSRKSGKGGKGGKGGDGNSTEDSAAGMLSPSHALELGALGLGIMEVVRLWL</sequence>
<organism evidence="3 4">
    <name type="scientific">Massariosphaeria phaeospora</name>
    <dbReference type="NCBI Taxonomy" id="100035"/>
    <lineage>
        <taxon>Eukaryota</taxon>
        <taxon>Fungi</taxon>
        <taxon>Dikarya</taxon>
        <taxon>Ascomycota</taxon>
        <taxon>Pezizomycotina</taxon>
        <taxon>Dothideomycetes</taxon>
        <taxon>Pleosporomycetidae</taxon>
        <taxon>Pleosporales</taxon>
        <taxon>Pleosporales incertae sedis</taxon>
        <taxon>Massariosphaeria</taxon>
    </lineage>
</organism>
<accession>A0A7C8MDR8</accession>
<dbReference type="OrthoDB" id="3799886at2759"/>
<feature type="chain" id="PRO_5028961827" evidence="2">
    <location>
        <begin position="25"/>
        <end position="115"/>
    </location>
</feature>
<feature type="signal peptide" evidence="2">
    <location>
        <begin position="1"/>
        <end position="24"/>
    </location>
</feature>
<name>A0A7C8MDR8_9PLEO</name>
<reference evidence="3 4" key="1">
    <citation type="submission" date="2020-01" db="EMBL/GenBank/DDBJ databases">
        <authorList>
            <consortium name="DOE Joint Genome Institute"/>
            <person name="Haridas S."/>
            <person name="Albert R."/>
            <person name="Binder M."/>
            <person name="Bloem J."/>
            <person name="Labutti K."/>
            <person name="Salamov A."/>
            <person name="Andreopoulos B."/>
            <person name="Baker S.E."/>
            <person name="Barry K."/>
            <person name="Bills G."/>
            <person name="Bluhm B.H."/>
            <person name="Cannon C."/>
            <person name="Castanera R."/>
            <person name="Culley D.E."/>
            <person name="Daum C."/>
            <person name="Ezra D."/>
            <person name="Gonzalez J.B."/>
            <person name="Henrissat B."/>
            <person name="Kuo A."/>
            <person name="Liang C."/>
            <person name="Lipzen A."/>
            <person name="Lutzoni F."/>
            <person name="Magnuson J."/>
            <person name="Mondo S."/>
            <person name="Nolan M."/>
            <person name="Ohm R."/>
            <person name="Pangilinan J."/>
            <person name="Park H.-J.H."/>
            <person name="Ramirez L."/>
            <person name="Alfaro M."/>
            <person name="Sun H."/>
            <person name="Tritt A."/>
            <person name="Yoshinaga Y."/>
            <person name="Zwiers L.-H.L."/>
            <person name="Turgeon B.G."/>
            <person name="Goodwin S.B."/>
            <person name="Spatafora J.W."/>
            <person name="Crous P.W."/>
            <person name="Grigoriev I.V."/>
        </authorList>
    </citation>
    <scope>NUCLEOTIDE SEQUENCE [LARGE SCALE GENOMIC DNA]</scope>
    <source>
        <strain evidence="3 4">CBS 611.86</strain>
    </source>
</reference>